<evidence type="ECO:0000256" key="2">
    <source>
        <dbReference type="ARBA" id="ARBA00004651"/>
    </source>
</evidence>
<dbReference type="InterPro" id="IPR002159">
    <property type="entry name" value="CD36_fam"/>
</dbReference>
<keyword evidence="4" id="KW-1003">Cell membrane</keyword>
<sequence>MMRISIGSKIYETLRKENAGALIRAYIFNVTNSEAFISGEDQKLRVQEVGPFTYQEYRKNGEFQVDEEAGVMRYKPFTRTKFLREQSISDPELINVTVPNAAMLTMTSVFSSYSYWIKVALNTLVENLQSKPIVKTSVHNYLWGFEEPLLALSNIFMPGWISFTKLGILDRLYDQSYTPLLEVSTATADKFQVKKIDGYPGLQMRGYENPSKRTRCNSLVDTYEGFGYPPRLTPDVPLRLYRSTFCRMLNLNYIGSKRTNVSPEAFVYEISNKSYSKDPTNECLCGQENECIDGVSDISPCLFGLSIALSNGHFLHADPKVYERIEGINPNKDKHGSEFIVDPRTGATLSGRLTVQANVIVRDAEHYNKVKPFSDMVVPLVYFEIIQPELPKEDLNNIRLSNYVFPYVIHGIELSILIIGLLILLYALYNINVQVVTAFVQEKLKDIEIRKGELDKDSPES</sequence>
<evidence type="ECO:0000256" key="7">
    <source>
        <dbReference type="ARBA" id="ARBA00023136"/>
    </source>
</evidence>
<evidence type="ECO:0000256" key="12">
    <source>
        <dbReference type="ARBA" id="ARBA00042244"/>
    </source>
</evidence>
<name>A0AAU9TII2_EUPED</name>
<evidence type="ECO:0000256" key="6">
    <source>
        <dbReference type="ARBA" id="ARBA00022989"/>
    </source>
</evidence>
<gene>
    <name evidence="14" type="ORF">EEDITHA_LOCUS2365</name>
</gene>
<evidence type="ECO:0000256" key="11">
    <source>
        <dbReference type="ARBA" id="ARBA00040821"/>
    </source>
</evidence>
<evidence type="ECO:0000256" key="1">
    <source>
        <dbReference type="ARBA" id="ARBA00004189"/>
    </source>
</evidence>
<evidence type="ECO:0000256" key="10">
    <source>
        <dbReference type="ARBA" id="ARBA00023180"/>
    </source>
</evidence>
<keyword evidence="6 13" id="KW-1133">Transmembrane helix</keyword>
<organism evidence="14 15">
    <name type="scientific">Euphydryas editha</name>
    <name type="common">Edith's checkerspot</name>
    <dbReference type="NCBI Taxonomy" id="104508"/>
    <lineage>
        <taxon>Eukaryota</taxon>
        <taxon>Metazoa</taxon>
        <taxon>Ecdysozoa</taxon>
        <taxon>Arthropoda</taxon>
        <taxon>Hexapoda</taxon>
        <taxon>Insecta</taxon>
        <taxon>Pterygota</taxon>
        <taxon>Neoptera</taxon>
        <taxon>Endopterygota</taxon>
        <taxon>Lepidoptera</taxon>
        <taxon>Glossata</taxon>
        <taxon>Ditrysia</taxon>
        <taxon>Papilionoidea</taxon>
        <taxon>Nymphalidae</taxon>
        <taxon>Nymphalinae</taxon>
        <taxon>Euphydryas</taxon>
    </lineage>
</organism>
<dbReference type="AlphaFoldDB" id="A0AAU9TII2"/>
<reference evidence="14" key="1">
    <citation type="submission" date="2022-03" db="EMBL/GenBank/DDBJ databases">
        <authorList>
            <person name="Tunstrom K."/>
        </authorList>
    </citation>
    <scope>NUCLEOTIDE SEQUENCE</scope>
</reference>
<keyword evidence="9" id="KW-0675">Receptor</keyword>
<comment type="similarity">
    <text evidence="3">Belongs to the CD36 family.</text>
</comment>
<protein>
    <recommendedName>
        <fullName evidence="11">Scavenger receptor class B member 1</fullName>
    </recommendedName>
    <alternativeName>
        <fullName evidence="12">SR-BI</fullName>
    </alternativeName>
</protein>
<dbReference type="PANTHER" id="PTHR11923:SF110">
    <property type="entry name" value="SCAVENGER RECEPTOR CLASS B MEMBER 1"/>
    <property type="match status" value="1"/>
</dbReference>
<dbReference type="GO" id="GO:0005737">
    <property type="term" value="C:cytoplasm"/>
    <property type="evidence" value="ECO:0007669"/>
    <property type="project" value="TreeGrafter"/>
</dbReference>
<keyword evidence="5 13" id="KW-0812">Transmembrane</keyword>
<keyword evidence="7 13" id="KW-0472">Membrane</keyword>
<keyword evidence="15" id="KW-1185">Reference proteome</keyword>
<keyword evidence="8" id="KW-1015">Disulfide bond</keyword>
<evidence type="ECO:0000313" key="14">
    <source>
        <dbReference type="EMBL" id="CAH2085932.1"/>
    </source>
</evidence>
<comment type="caution">
    <text evidence="14">The sequence shown here is derived from an EMBL/GenBank/DDBJ whole genome shotgun (WGS) entry which is preliminary data.</text>
</comment>
<evidence type="ECO:0000256" key="4">
    <source>
        <dbReference type="ARBA" id="ARBA00022475"/>
    </source>
</evidence>
<dbReference type="Pfam" id="PF01130">
    <property type="entry name" value="CD36"/>
    <property type="match status" value="1"/>
</dbReference>
<keyword evidence="10" id="KW-0325">Glycoprotein</keyword>
<evidence type="ECO:0000256" key="3">
    <source>
        <dbReference type="ARBA" id="ARBA00010532"/>
    </source>
</evidence>
<dbReference type="Proteomes" id="UP001153954">
    <property type="component" value="Unassembled WGS sequence"/>
</dbReference>
<evidence type="ECO:0000256" key="8">
    <source>
        <dbReference type="ARBA" id="ARBA00023157"/>
    </source>
</evidence>
<feature type="transmembrane region" description="Helical" evidence="13">
    <location>
        <begin position="407"/>
        <end position="429"/>
    </location>
</feature>
<dbReference type="GO" id="GO:0005044">
    <property type="term" value="F:scavenger receptor activity"/>
    <property type="evidence" value="ECO:0007669"/>
    <property type="project" value="TreeGrafter"/>
</dbReference>
<dbReference type="PRINTS" id="PR01609">
    <property type="entry name" value="CD36FAMILY"/>
</dbReference>
<evidence type="ECO:0000256" key="9">
    <source>
        <dbReference type="ARBA" id="ARBA00023170"/>
    </source>
</evidence>
<comment type="subcellular location">
    <subcellularLocation>
        <location evidence="2">Cell membrane</location>
        <topology evidence="2">Multi-pass membrane protein</topology>
    </subcellularLocation>
    <subcellularLocation>
        <location evidence="1">Membrane</location>
        <location evidence="1">Caveola</location>
        <topology evidence="1">Multi-pass membrane protein</topology>
    </subcellularLocation>
</comment>
<evidence type="ECO:0000256" key="5">
    <source>
        <dbReference type="ARBA" id="ARBA00022692"/>
    </source>
</evidence>
<evidence type="ECO:0000256" key="13">
    <source>
        <dbReference type="SAM" id="Phobius"/>
    </source>
</evidence>
<accession>A0AAU9TII2</accession>
<dbReference type="EMBL" id="CAKOGL010000004">
    <property type="protein sequence ID" value="CAH2085932.1"/>
    <property type="molecule type" value="Genomic_DNA"/>
</dbReference>
<dbReference type="PANTHER" id="PTHR11923">
    <property type="entry name" value="SCAVENGER RECEPTOR CLASS B TYPE-1 SR-B1"/>
    <property type="match status" value="1"/>
</dbReference>
<dbReference type="GO" id="GO:0005901">
    <property type="term" value="C:caveola"/>
    <property type="evidence" value="ECO:0007669"/>
    <property type="project" value="UniProtKB-SubCell"/>
</dbReference>
<proteinExistence type="inferred from homology"/>
<evidence type="ECO:0000313" key="15">
    <source>
        <dbReference type="Proteomes" id="UP001153954"/>
    </source>
</evidence>